<dbReference type="EMBL" id="LT598486">
    <property type="protein sequence ID" value="SCW03594.1"/>
    <property type="molecule type" value="Genomic_DNA"/>
</dbReference>
<sequence>MDTNAIKGLVNNKPFWTEDQEEVLRQPYNHLASCPGKNFRTELIRVFNMIYKLPEDKITVIAKFVEILHTSSLLIDDIEDASQWRRGKKAAHTVYGIPMTINTANYMYFYAMECLQELAAGTDEVVLNKLLIIFNQEMMNLHRGQGLDIYWRDEFVVPDEQAYLDMVMNKTGGLFRLTVRIMEVFAPNFSDQKSLVPLSNLLGILYQIRDDYMNLQDTEMIKNKGYAEDVSEGKMSFPIIHGIQFGRAHNDTLVLDILKQRTHDDAVKRTLVAYLEDTSGSMKYTRMKISELTNLINAEYLPLDHDDEGIYSILRSIVDRLSAI</sequence>
<dbReference type="PANTHER" id="PTHR12001:SF44">
    <property type="entry name" value="GERANYLGERANYL PYROPHOSPHATE SYNTHASE"/>
    <property type="match status" value="1"/>
</dbReference>
<evidence type="ECO:0000313" key="5">
    <source>
        <dbReference type="EMBL" id="SCW03594.1"/>
    </source>
</evidence>
<dbReference type="GO" id="GO:0008299">
    <property type="term" value="P:isoprenoid biosynthetic process"/>
    <property type="evidence" value="ECO:0007669"/>
    <property type="project" value="InterPro"/>
</dbReference>
<evidence type="ECO:0000256" key="2">
    <source>
        <dbReference type="ARBA" id="ARBA00022723"/>
    </source>
</evidence>
<dbReference type="AlphaFoldDB" id="A0A1G4MI82"/>
<dbReference type="GO" id="GO:0004659">
    <property type="term" value="F:prenyltransferase activity"/>
    <property type="evidence" value="ECO:0007669"/>
    <property type="project" value="InterPro"/>
</dbReference>
<dbReference type="OMA" id="FYSKAFF"/>
<dbReference type="PANTHER" id="PTHR12001">
    <property type="entry name" value="GERANYLGERANYL PYROPHOSPHATE SYNTHASE"/>
    <property type="match status" value="1"/>
</dbReference>
<accession>A0A1G4MI82</accession>
<dbReference type="Gene3D" id="1.10.600.10">
    <property type="entry name" value="Farnesyl Diphosphate Synthase"/>
    <property type="match status" value="1"/>
</dbReference>
<dbReference type="Pfam" id="PF00348">
    <property type="entry name" value="polyprenyl_synt"/>
    <property type="match status" value="1"/>
</dbReference>
<dbReference type="STRING" id="4955.A0A1G4MI82"/>
<evidence type="ECO:0000256" key="1">
    <source>
        <dbReference type="ARBA" id="ARBA00022679"/>
    </source>
</evidence>
<dbReference type="SFLD" id="SFLDG01017">
    <property type="entry name" value="Polyprenyl_Transferase_Like"/>
    <property type="match status" value="1"/>
</dbReference>
<protein>
    <submittedName>
        <fullName evidence="5">LAFE_0G13916g1_1</fullName>
    </submittedName>
</protein>
<organism evidence="5 6">
    <name type="scientific">Lachancea fermentati</name>
    <name type="common">Zygosaccharomyces fermentati</name>
    <dbReference type="NCBI Taxonomy" id="4955"/>
    <lineage>
        <taxon>Eukaryota</taxon>
        <taxon>Fungi</taxon>
        <taxon>Dikarya</taxon>
        <taxon>Ascomycota</taxon>
        <taxon>Saccharomycotina</taxon>
        <taxon>Saccharomycetes</taxon>
        <taxon>Saccharomycetales</taxon>
        <taxon>Saccharomycetaceae</taxon>
        <taxon>Lachancea</taxon>
    </lineage>
</organism>
<dbReference type="PROSITE" id="PS00723">
    <property type="entry name" value="POLYPRENYL_SYNTHASE_1"/>
    <property type="match status" value="1"/>
</dbReference>
<keyword evidence="3" id="KW-0460">Magnesium</keyword>
<dbReference type="SFLD" id="SFLDS00005">
    <property type="entry name" value="Isoprenoid_Synthase_Type_I"/>
    <property type="match status" value="1"/>
</dbReference>
<dbReference type="SUPFAM" id="SSF48576">
    <property type="entry name" value="Terpenoid synthases"/>
    <property type="match status" value="1"/>
</dbReference>
<keyword evidence="6" id="KW-1185">Reference proteome</keyword>
<dbReference type="CDD" id="cd00685">
    <property type="entry name" value="Trans_IPPS_HT"/>
    <property type="match status" value="1"/>
</dbReference>
<dbReference type="Proteomes" id="UP000190831">
    <property type="component" value="Chromosome G"/>
</dbReference>
<comment type="similarity">
    <text evidence="4">Belongs to the FPP/GGPP synthase family.</text>
</comment>
<name>A0A1G4MI82_LACFM</name>
<dbReference type="InterPro" id="IPR008949">
    <property type="entry name" value="Isoprenoid_synthase_dom_sf"/>
</dbReference>
<dbReference type="OrthoDB" id="6921389at2759"/>
<dbReference type="InterPro" id="IPR033749">
    <property type="entry name" value="Polyprenyl_synt_CS"/>
</dbReference>
<dbReference type="PROSITE" id="PS00444">
    <property type="entry name" value="POLYPRENYL_SYNTHASE_2"/>
    <property type="match status" value="1"/>
</dbReference>
<proteinExistence type="inferred from homology"/>
<dbReference type="InterPro" id="IPR000092">
    <property type="entry name" value="Polyprenyl_synt"/>
</dbReference>
<evidence type="ECO:0000313" key="6">
    <source>
        <dbReference type="Proteomes" id="UP000190831"/>
    </source>
</evidence>
<evidence type="ECO:0000256" key="3">
    <source>
        <dbReference type="ARBA" id="ARBA00022842"/>
    </source>
</evidence>
<gene>
    <name evidence="5" type="ORF">LAFE_0G13916G</name>
</gene>
<evidence type="ECO:0000256" key="4">
    <source>
        <dbReference type="RuleBase" id="RU004466"/>
    </source>
</evidence>
<keyword evidence="2" id="KW-0479">Metal-binding</keyword>
<reference evidence="5 6" key="1">
    <citation type="submission" date="2016-03" db="EMBL/GenBank/DDBJ databases">
        <authorList>
            <person name="Devillers H."/>
        </authorList>
    </citation>
    <scope>NUCLEOTIDE SEQUENCE [LARGE SCALE GENOMIC DNA]</scope>
    <source>
        <strain evidence="5">CBS 6772</strain>
    </source>
</reference>
<dbReference type="GO" id="GO:0046872">
    <property type="term" value="F:metal ion binding"/>
    <property type="evidence" value="ECO:0007669"/>
    <property type="project" value="UniProtKB-KW"/>
</dbReference>
<keyword evidence="1 4" id="KW-0808">Transferase</keyword>